<feature type="non-terminal residue" evidence="1">
    <location>
        <position position="66"/>
    </location>
</feature>
<gene>
    <name evidence="1" type="ORF">S06H3_45191</name>
</gene>
<reference evidence="1" key="1">
    <citation type="journal article" date="2014" name="Front. Microbiol.">
        <title>High frequency of phylogenetically diverse reductive dehalogenase-homologous genes in deep subseafloor sedimentary metagenomes.</title>
        <authorList>
            <person name="Kawai M."/>
            <person name="Futagami T."/>
            <person name="Toyoda A."/>
            <person name="Takaki Y."/>
            <person name="Nishi S."/>
            <person name="Hori S."/>
            <person name="Arai W."/>
            <person name="Tsubouchi T."/>
            <person name="Morono Y."/>
            <person name="Uchiyama I."/>
            <person name="Ito T."/>
            <person name="Fujiyama A."/>
            <person name="Inagaki F."/>
            <person name="Takami H."/>
        </authorList>
    </citation>
    <scope>NUCLEOTIDE SEQUENCE</scope>
    <source>
        <strain evidence="1">Expedition CK06-06</strain>
    </source>
</reference>
<dbReference type="SUPFAM" id="SSF55729">
    <property type="entry name" value="Acyl-CoA N-acyltransferases (Nat)"/>
    <property type="match status" value="1"/>
</dbReference>
<comment type="caution">
    <text evidence="1">The sequence shown here is derived from an EMBL/GenBank/DDBJ whole genome shotgun (WGS) entry which is preliminary data.</text>
</comment>
<name>X1PS08_9ZZZZ</name>
<sequence>MIETKRLIIRSFIENDWADLFEYLSLKQIYTYEPGKPITIDESKQIAKDRSKGDDFYAVVLKENMK</sequence>
<dbReference type="Gene3D" id="3.40.630.30">
    <property type="match status" value="1"/>
</dbReference>
<evidence type="ECO:0000313" key="1">
    <source>
        <dbReference type="EMBL" id="GAI45301.1"/>
    </source>
</evidence>
<protein>
    <recommendedName>
        <fullName evidence="2">N-acetyltransferase domain-containing protein</fullName>
    </recommendedName>
</protein>
<dbReference type="InterPro" id="IPR016181">
    <property type="entry name" value="Acyl_CoA_acyltransferase"/>
</dbReference>
<accession>X1PS08</accession>
<proteinExistence type="predicted"/>
<evidence type="ECO:0008006" key="2">
    <source>
        <dbReference type="Google" id="ProtNLM"/>
    </source>
</evidence>
<dbReference type="AlphaFoldDB" id="X1PS08"/>
<organism evidence="1">
    <name type="scientific">marine sediment metagenome</name>
    <dbReference type="NCBI Taxonomy" id="412755"/>
    <lineage>
        <taxon>unclassified sequences</taxon>
        <taxon>metagenomes</taxon>
        <taxon>ecological metagenomes</taxon>
    </lineage>
</organism>
<dbReference type="EMBL" id="BARV01028190">
    <property type="protein sequence ID" value="GAI45301.1"/>
    <property type="molecule type" value="Genomic_DNA"/>
</dbReference>